<reference evidence="6 7" key="1">
    <citation type="submission" date="2022-01" db="EMBL/GenBank/DDBJ databases">
        <title>Novel bile acid biosynthetic pathways are enriched in the microbiome of centenarians.</title>
        <authorList>
            <person name="Sato Y."/>
            <person name="Atarashi K."/>
            <person name="Plichta R.D."/>
            <person name="Arai Y."/>
            <person name="Sasajima S."/>
            <person name="Kearney M.S."/>
            <person name="Suda W."/>
            <person name="Takeshita K."/>
            <person name="Sasaki T."/>
            <person name="Okamoto S."/>
            <person name="Skelly N.A."/>
            <person name="Okamura Y."/>
            <person name="Vlamakis H."/>
            <person name="Li Y."/>
            <person name="Tanoue T."/>
            <person name="Takei H."/>
            <person name="Nittono H."/>
            <person name="Narushima S."/>
            <person name="Irie J."/>
            <person name="Itoh H."/>
            <person name="Moriya K."/>
            <person name="Sugiura Y."/>
            <person name="Suematsu M."/>
            <person name="Moritoki N."/>
            <person name="Shibata S."/>
            <person name="Littman R.D."/>
            <person name="Fischbach A.M."/>
            <person name="Uwamino Y."/>
            <person name="Inoue T."/>
            <person name="Honda A."/>
            <person name="Hattori M."/>
            <person name="Murai T."/>
            <person name="Xavier J.R."/>
            <person name="Hirose N."/>
            <person name="Honda K."/>
        </authorList>
    </citation>
    <scope>NUCLEOTIDE SEQUENCE [LARGE SCALE GENOMIC DNA]</scope>
    <source>
        <strain evidence="6 7">CE91-St30</strain>
    </source>
</reference>
<dbReference type="PRINTS" id="PR00038">
    <property type="entry name" value="HTHLUXR"/>
</dbReference>
<feature type="transmembrane region" description="Helical" evidence="4">
    <location>
        <begin position="101"/>
        <end position="122"/>
    </location>
</feature>
<dbReference type="PANTHER" id="PTHR44688">
    <property type="entry name" value="DNA-BINDING TRANSCRIPTIONAL ACTIVATOR DEVR_DOSR"/>
    <property type="match status" value="1"/>
</dbReference>
<feature type="transmembrane region" description="Helical" evidence="4">
    <location>
        <begin position="353"/>
        <end position="376"/>
    </location>
</feature>
<feature type="transmembrane region" description="Helical" evidence="4">
    <location>
        <begin position="242"/>
        <end position="260"/>
    </location>
</feature>
<feature type="transmembrane region" description="Helical" evidence="4">
    <location>
        <begin position="45"/>
        <end position="64"/>
    </location>
</feature>
<dbReference type="SUPFAM" id="SSF46894">
    <property type="entry name" value="C-terminal effector domain of the bipartite response regulators"/>
    <property type="match status" value="1"/>
</dbReference>
<feature type="transmembrane region" description="Helical" evidence="4">
    <location>
        <begin position="290"/>
        <end position="310"/>
    </location>
</feature>
<dbReference type="InterPro" id="IPR000792">
    <property type="entry name" value="Tscrpt_reg_LuxR_C"/>
</dbReference>
<keyword evidence="1" id="KW-0805">Transcription regulation</keyword>
<keyword evidence="4" id="KW-0472">Membrane</keyword>
<dbReference type="EMBL" id="AP025564">
    <property type="protein sequence ID" value="BDE97683.1"/>
    <property type="molecule type" value="Genomic_DNA"/>
</dbReference>
<organism evidence="6 7">
    <name type="scientific">Raoultibacter timonensis</name>
    <dbReference type="NCBI Taxonomy" id="1907662"/>
    <lineage>
        <taxon>Bacteria</taxon>
        <taxon>Bacillati</taxon>
        <taxon>Actinomycetota</taxon>
        <taxon>Coriobacteriia</taxon>
        <taxon>Eggerthellales</taxon>
        <taxon>Eggerthellaceae</taxon>
        <taxon>Raoultibacter</taxon>
    </lineage>
</organism>
<feature type="transmembrane region" description="Helical" evidence="4">
    <location>
        <begin position="160"/>
        <end position="177"/>
    </location>
</feature>
<dbReference type="PANTHER" id="PTHR44688:SF16">
    <property type="entry name" value="DNA-BINDING TRANSCRIPTIONAL ACTIVATOR DEVR_DOSR"/>
    <property type="match status" value="1"/>
</dbReference>
<protein>
    <recommendedName>
        <fullName evidence="5">HTH luxR-type domain-containing protein</fullName>
    </recommendedName>
</protein>
<gene>
    <name evidence="6" type="ORF">CE91St30_30160</name>
</gene>
<accession>A0ABM7WMR4</accession>
<evidence type="ECO:0000256" key="4">
    <source>
        <dbReference type="SAM" id="Phobius"/>
    </source>
</evidence>
<dbReference type="PROSITE" id="PS50043">
    <property type="entry name" value="HTH_LUXR_2"/>
    <property type="match status" value="1"/>
</dbReference>
<keyword evidence="7" id="KW-1185">Reference proteome</keyword>
<keyword evidence="3" id="KW-0804">Transcription</keyword>
<sequence length="487" mass="52758">MDIVRSRTYASACSVIGFGCLYVIFVACFFPLTLMPDADQSTYRLFNQALYLSSAIAAFAYAGAAARCSERTTSGIALFGYAALSAGLAATGMQLGTHAEPLTICAGIGCGAGLSLSLVSWFETISSFQERKGALIFGWQAFLGSSVFAIVALLNKAFTNEAALALCLVSAVLYLALRAAPSQSNANVTLASFHSGIEVLRHRKVLSRVLFGPAVGFCLIVFIYGIAEAIAMGHDGSPYGEVVSYLGAPIGSAVFLVWTYASKSRNYGLTIKSIFLILLTVFWIPAFDTIVLVLSAGFQLSLLLLCSLLLDELLSQRRVAMVLVSLGYACMRMLFLVGLYVPGMFGVPSYSRYFESTSLLMFLIYLVFAVALILTWRDRKVDQSASTDIPDADIAAENTGGEAKGSPADKSEALFSIAQQYGLTRRETEILGLYSKGRDINYMCENLYLSRNTVKGHLKRIYSKLDIHSKQELIDIVEAARAKEQPL</sequence>
<keyword evidence="4" id="KW-1133">Transmembrane helix</keyword>
<dbReference type="Pfam" id="PF00196">
    <property type="entry name" value="GerE"/>
    <property type="match status" value="1"/>
</dbReference>
<evidence type="ECO:0000256" key="3">
    <source>
        <dbReference type="ARBA" id="ARBA00023163"/>
    </source>
</evidence>
<dbReference type="InterPro" id="IPR036388">
    <property type="entry name" value="WH-like_DNA-bd_sf"/>
</dbReference>
<dbReference type="Gene3D" id="1.10.10.10">
    <property type="entry name" value="Winged helix-like DNA-binding domain superfamily/Winged helix DNA-binding domain"/>
    <property type="match status" value="1"/>
</dbReference>
<feature type="transmembrane region" description="Helical" evidence="4">
    <location>
        <begin position="322"/>
        <end position="341"/>
    </location>
</feature>
<feature type="transmembrane region" description="Helical" evidence="4">
    <location>
        <begin position="209"/>
        <end position="230"/>
    </location>
</feature>
<feature type="transmembrane region" description="Helical" evidence="4">
    <location>
        <begin position="134"/>
        <end position="154"/>
    </location>
</feature>
<keyword evidence="4" id="KW-0812">Transmembrane</keyword>
<evidence type="ECO:0000256" key="2">
    <source>
        <dbReference type="ARBA" id="ARBA00023125"/>
    </source>
</evidence>
<keyword evidence="2" id="KW-0238">DNA-binding</keyword>
<evidence type="ECO:0000313" key="6">
    <source>
        <dbReference type="EMBL" id="BDE97683.1"/>
    </source>
</evidence>
<proteinExistence type="predicted"/>
<feature type="transmembrane region" description="Helical" evidence="4">
    <location>
        <begin position="267"/>
        <end position="284"/>
    </location>
</feature>
<dbReference type="CDD" id="cd06170">
    <property type="entry name" value="LuxR_C_like"/>
    <property type="match status" value="1"/>
</dbReference>
<dbReference type="InterPro" id="IPR016032">
    <property type="entry name" value="Sig_transdc_resp-reg_C-effctor"/>
</dbReference>
<evidence type="ECO:0000313" key="7">
    <source>
        <dbReference type="Proteomes" id="UP001320544"/>
    </source>
</evidence>
<dbReference type="Proteomes" id="UP001320544">
    <property type="component" value="Chromosome"/>
</dbReference>
<dbReference type="PROSITE" id="PS51257">
    <property type="entry name" value="PROKAR_LIPOPROTEIN"/>
    <property type="match status" value="1"/>
</dbReference>
<evidence type="ECO:0000259" key="5">
    <source>
        <dbReference type="PROSITE" id="PS50043"/>
    </source>
</evidence>
<feature type="transmembrane region" description="Helical" evidence="4">
    <location>
        <begin position="12"/>
        <end position="33"/>
    </location>
</feature>
<evidence type="ECO:0000256" key="1">
    <source>
        <dbReference type="ARBA" id="ARBA00023015"/>
    </source>
</evidence>
<dbReference type="RefSeq" id="WP_244387073.1">
    <property type="nucleotide sequence ID" value="NZ_AP025564.1"/>
</dbReference>
<dbReference type="SMART" id="SM00421">
    <property type="entry name" value="HTH_LUXR"/>
    <property type="match status" value="1"/>
</dbReference>
<feature type="transmembrane region" description="Helical" evidence="4">
    <location>
        <begin position="76"/>
        <end position="95"/>
    </location>
</feature>
<name>A0ABM7WMR4_9ACTN</name>
<feature type="domain" description="HTH luxR-type" evidence="5">
    <location>
        <begin position="416"/>
        <end position="481"/>
    </location>
</feature>